<dbReference type="EMBL" id="JACEIK010001830">
    <property type="protein sequence ID" value="MCD7472473.1"/>
    <property type="molecule type" value="Genomic_DNA"/>
</dbReference>
<name>A0ABS8TNQ7_DATST</name>
<evidence type="ECO:0000313" key="1">
    <source>
        <dbReference type="EMBL" id="MCD7472473.1"/>
    </source>
</evidence>
<keyword evidence="2" id="KW-1185">Reference proteome</keyword>
<dbReference type="Proteomes" id="UP000823775">
    <property type="component" value="Unassembled WGS sequence"/>
</dbReference>
<accession>A0ABS8TNQ7</accession>
<feature type="non-terminal residue" evidence="1">
    <location>
        <position position="1"/>
    </location>
</feature>
<proteinExistence type="predicted"/>
<gene>
    <name evidence="1" type="ORF">HAX54_013720</name>
</gene>
<evidence type="ECO:0000313" key="2">
    <source>
        <dbReference type="Proteomes" id="UP000823775"/>
    </source>
</evidence>
<protein>
    <submittedName>
        <fullName evidence="1">Uncharacterized protein</fullName>
    </submittedName>
</protein>
<reference evidence="1 2" key="1">
    <citation type="journal article" date="2021" name="BMC Genomics">
        <title>Datura genome reveals duplications of psychoactive alkaloid biosynthetic genes and high mutation rate following tissue culture.</title>
        <authorList>
            <person name="Rajewski A."/>
            <person name="Carter-House D."/>
            <person name="Stajich J."/>
            <person name="Litt A."/>
        </authorList>
    </citation>
    <scope>NUCLEOTIDE SEQUENCE [LARGE SCALE GENOMIC DNA]</scope>
    <source>
        <strain evidence="1">AR-01</strain>
    </source>
</reference>
<comment type="caution">
    <text evidence="1">The sequence shown here is derived from an EMBL/GenBank/DDBJ whole genome shotgun (WGS) entry which is preliminary data.</text>
</comment>
<organism evidence="1 2">
    <name type="scientific">Datura stramonium</name>
    <name type="common">Jimsonweed</name>
    <name type="synonym">Common thornapple</name>
    <dbReference type="NCBI Taxonomy" id="4076"/>
    <lineage>
        <taxon>Eukaryota</taxon>
        <taxon>Viridiplantae</taxon>
        <taxon>Streptophyta</taxon>
        <taxon>Embryophyta</taxon>
        <taxon>Tracheophyta</taxon>
        <taxon>Spermatophyta</taxon>
        <taxon>Magnoliopsida</taxon>
        <taxon>eudicotyledons</taxon>
        <taxon>Gunneridae</taxon>
        <taxon>Pentapetalae</taxon>
        <taxon>asterids</taxon>
        <taxon>lamiids</taxon>
        <taxon>Solanales</taxon>
        <taxon>Solanaceae</taxon>
        <taxon>Solanoideae</taxon>
        <taxon>Datureae</taxon>
        <taxon>Datura</taxon>
    </lineage>
</organism>
<sequence length="82" mass="9566">KRKGEDNPFCAQLKDSTFYNSFNKQIRDERSLHEKRNDYLGLDSNNLAAHYCNMRHTMGWVGLYPIVKMAKSDEFASQFSIS</sequence>